<sequence length="94" mass="11165">MTRKREIEYSGQFQKDVKKAQKRNKDMVKLKTLITLLIEDKLPLPAIYKDHPLQGDYKGYRDAHIEPDWLLIYKISDTKLRFERTGTHSDLFKG</sequence>
<evidence type="ECO:0000256" key="3">
    <source>
        <dbReference type="ARBA" id="ARBA00068634"/>
    </source>
</evidence>
<protein>
    <recommendedName>
        <fullName evidence="3">mRNA interferase toxin YafQ</fullName>
    </recommendedName>
    <alternativeName>
        <fullName evidence="4">Endoribonuclease YafQ</fullName>
    </alternativeName>
    <alternativeName>
        <fullName evidence="5">Toxin YafQ</fullName>
    </alternativeName>
</protein>
<evidence type="ECO:0000256" key="2">
    <source>
        <dbReference type="ARBA" id="ARBA00061366"/>
    </source>
</evidence>
<dbReference type="NCBIfam" id="TIGR00053">
    <property type="entry name" value="YafQ family addiction module toxin"/>
    <property type="match status" value="1"/>
</dbReference>
<dbReference type="GO" id="GO:0006415">
    <property type="term" value="P:translational termination"/>
    <property type="evidence" value="ECO:0007669"/>
    <property type="project" value="TreeGrafter"/>
</dbReference>
<evidence type="ECO:0000256" key="4">
    <source>
        <dbReference type="ARBA" id="ARBA00074985"/>
    </source>
</evidence>
<reference evidence="7" key="1">
    <citation type="submission" date="2016-03" db="EMBL/GenBank/DDBJ databases">
        <title>Resistome analysis of KPC-2-producing Escherichia coli ST224 strain isolated in Brazil using whole genome sequencing.</title>
        <authorList>
            <person name="Rossi I.G."/>
            <person name="Araujo B.F."/>
            <person name="Cerdeira L.T."/>
            <person name="Campos P.A."/>
            <person name="Royer S."/>
            <person name="Ferreira M.L."/>
            <person name="Batistao D.W.F."/>
            <person name="Souza T.A."/>
            <person name="Vancan S.I.S."/>
            <person name="Lincopan N."/>
            <person name="Gontijo-Filho P.P."/>
            <person name="Ribas R.M."/>
        </authorList>
    </citation>
    <scope>NUCLEOTIDE SEQUENCE</scope>
    <source>
        <strain evidence="7">ECO37</strain>
        <plasmid evidence="7">ECO37P2</plasmid>
    </source>
</reference>
<dbReference type="InterPro" id="IPR007712">
    <property type="entry name" value="RelE/ParE_toxin"/>
</dbReference>
<comment type="similarity">
    <text evidence="2">Belongs to the RelE toxin family. YafQ subfamily.</text>
</comment>
<dbReference type="AlphaFoldDB" id="A0A191T944"/>
<evidence type="ECO:0000313" key="7">
    <source>
        <dbReference type="EMBL" id="ANI75622.1"/>
    </source>
</evidence>
<accession>A0A191T944</accession>
<evidence type="ECO:0000256" key="6">
    <source>
        <dbReference type="PIRSR" id="PIRSR006156-1"/>
    </source>
</evidence>
<dbReference type="RefSeq" id="WP_103246028.1">
    <property type="nucleotide sequence ID" value="NZ_JBCHLZ010000037.1"/>
</dbReference>
<feature type="active site" description="Proton donor" evidence="6">
    <location>
        <position position="88"/>
    </location>
</feature>
<dbReference type="Pfam" id="PF15738">
    <property type="entry name" value="YafQ_toxin"/>
    <property type="match status" value="1"/>
</dbReference>
<name>A0A191T944_ECOLX</name>
<dbReference type="EMBL" id="KU963390">
    <property type="protein sequence ID" value="ANI75622.1"/>
    <property type="molecule type" value="Genomic_DNA"/>
</dbReference>
<dbReference type="PANTHER" id="PTHR40588:SF1">
    <property type="entry name" value="MRNA INTERFERASE TOXIN YAFQ"/>
    <property type="match status" value="1"/>
</dbReference>
<keyword evidence="1" id="KW-1277">Toxin-antitoxin system</keyword>
<dbReference type="GO" id="GO:0004521">
    <property type="term" value="F:RNA endonuclease activity"/>
    <property type="evidence" value="ECO:0007669"/>
    <property type="project" value="TreeGrafter"/>
</dbReference>
<evidence type="ECO:0000256" key="1">
    <source>
        <dbReference type="ARBA" id="ARBA00022649"/>
    </source>
</evidence>
<dbReference type="GO" id="GO:0006402">
    <property type="term" value="P:mRNA catabolic process"/>
    <property type="evidence" value="ECO:0007669"/>
    <property type="project" value="TreeGrafter"/>
</dbReference>
<dbReference type="InterPro" id="IPR004386">
    <property type="entry name" value="Toxin_YafQ-like"/>
</dbReference>
<dbReference type="Gene3D" id="3.30.2310.20">
    <property type="entry name" value="RelE-like"/>
    <property type="match status" value="1"/>
</dbReference>
<evidence type="ECO:0000256" key="5">
    <source>
        <dbReference type="ARBA" id="ARBA00084069"/>
    </source>
</evidence>
<organism evidence="7">
    <name type="scientific">Escherichia coli</name>
    <dbReference type="NCBI Taxonomy" id="562"/>
    <lineage>
        <taxon>Bacteria</taxon>
        <taxon>Pseudomonadati</taxon>
        <taxon>Pseudomonadota</taxon>
        <taxon>Gammaproteobacteria</taxon>
        <taxon>Enterobacterales</taxon>
        <taxon>Enterobacteriaceae</taxon>
        <taxon>Escherichia</taxon>
    </lineage>
</organism>
<keyword evidence="7" id="KW-0614">Plasmid</keyword>
<geneLocation type="plasmid" evidence="7">
    <name>ECO37P2</name>
</geneLocation>
<dbReference type="PANTHER" id="PTHR40588">
    <property type="entry name" value="MRNA INTERFERASE TOXIN YAFQ"/>
    <property type="match status" value="1"/>
</dbReference>
<dbReference type="NCBIfam" id="TIGR02385">
    <property type="entry name" value="RelE_StbE"/>
    <property type="match status" value="1"/>
</dbReference>
<dbReference type="SUPFAM" id="SSF143011">
    <property type="entry name" value="RelE-like"/>
    <property type="match status" value="1"/>
</dbReference>
<dbReference type="InterPro" id="IPR035093">
    <property type="entry name" value="RelE/ParE_toxin_dom_sf"/>
</dbReference>
<dbReference type="PIRSF" id="PIRSF006156">
    <property type="entry name" value="YafQ"/>
    <property type="match status" value="1"/>
</dbReference>
<proteinExistence type="inferred from homology"/>
<dbReference type="FunFam" id="3.30.2310.20:FF:000003">
    <property type="entry name" value="Type II toxin-antitoxin system YafQ family toxin"/>
    <property type="match status" value="1"/>
</dbReference>